<gene>
    <name evidence="1" type="ORF">ILYODFUR_013305</name>
</gene>
<dbReference type="EMBL" id="JAHRIQ010070588">
    <property type="protein sequence ID" value="MEQ2244062.1"/>
    <property type="molecule type" value="Genomic_DNA"/>
</dbReference>
<evidence type="ECO:0000313" key="2">
    <source>
        <dbReference type="Proteomes" id="UP001482620"/>
    </source>
</evidence>
<sequence length="125" mass="13464">MSARQIVCSSTQFANRLNSSILVSPYQSMELHGGTVDSTVDLQKEGPGFKSRPGVFLHGVCMFSLCMRGFSLGTPASSTVSLKHNCSVHWSLHIALRVHGCLSCVSVLPCDGLWTCPQCPPPLTQ</sequence>
<name>A0ABV0UHK2_9TELE</name>
<dbReference type="Proteomes" id="UP001482620">
    <property type="component" value="Unassembled WGS sequence"/>
</dbReference>
<organism evidence="1 2">
    <name type="scientific">Ilyodon furcidens</name>
    <name type="common">goldbreast splitfin</name>
    <dbReference type="NCBI Taxonomy" id="33524"/>
    <lineage>
        <taxon>Eukaryota</taxon>
        <taxon>Metazoa</taxon>
        <taxon>Chordata</taxon>
        <taxon>Craniata</taxon>
        <taxon>Vertebrata</taxon>
        <taxon>Euteleostomi</taxon>
        <taxon>Actinopterygii</taxon>
        <taxon>Neopterygii</taxon>
        <taxon>Teleostei</taxon>
        <taxon>Neoteleostei</taxon>
        <taxon>Acanthomorphata</taxon>
        <taxon>Ovalentaria</taxon>
        <taxon>Atherinomorphae</taxon>
        <taxon>Cyprinodontiformes</taxon>
        <taxon>Goodeidae</taxon>
        <taxon>Ilyodon</taxon>
    </lineage>
</organism>
<comment type="caution">
    <text evidence="1">The sequence shown here is derived from an EMBL/GenBank/DDBJ whole genome shotgun (WGS) entry which is preliminary data.</text>
</comment>
<reference evidence="1 2" key="1">
    <citation type="submission" date="2021-06" db="EMBL/GenBank/DDBJ databases">
        <authorList>
            <person name="Palmer J.M."/>
        </authorList>
    </citation>
    <scope>NUCLEOTIDE SEQUENCE [LARGE SCALE GENOMIC DNA]</scope>
    <source>
        <strain evidence="2">if_2019</strain>
        <tissue evidence="1">Muscle</tissue>
    </source>
</reference>
<accession>A0ABV0UHK2</accession>
<protein>
    <submittedName>
        <fullName evidence="1">Uncharacterized protein</fullName>
    </submittedName>
</protein>
<keyword evidence="2" id="KW-1185">Reference proteome</keyword>
<proteinExistence type="predicted"/>
<evidence type="ECO:0000313" key="1">
    <source>
        <dbReference type="EMBL" id="MEQ2244062.1"/>
    </source>
</evidence>